<evidence type="ECO:0000256" key="8">
    <source>
        <dbReference type="ARBA" id="ARBA00023277"/>
    </source>
</evidence>
<feature type="active site" description="Nucleophile" evidence="9">
    <location>
        <position position="308"/>
    </location>
</feature>
<evidence type="ECO:0000256" key="9">
    <source>
        <dbReference type="HAMAP-Rule" id="MF_00685"/>
    </source>
</evidence>
<protein>
    <recommendedName>
        <fullName evidence="9">1,4-alpha-glucan branching enzyme GlgB</fullName>
        <ecNumber evidence="9">2.4.1.18</ecNumber>
    </recommendedName>
    <alternativeName>
        <fullName evidence="9">1,4-alpha-D-glucan:1,4-alpha-D-glucan 6-glucosyl-transferase</fullName>
    </alternativeName>
    <alternativeName>
        <fullName evidence="9">Alpha-(1-&gt;4)-glucan branching enzyme</fullName>
    </alternativeName>
    <alternativeName>
        <fullName evidence="9">Glycogen branching enzyme</fullName>
        <shortName evidence="9">BE</shortName>
    </alternativeName>
</protein>
<evidence type="ECO:0000256" key="7">
    <source>
        <dbReference type="ARBA" id="ARBA00023056"/>
    </source>
</evidence>
<evidence type="ECO:0000256" key="3">
    <source>
        <dbReference type="ARBA" id="ARBA00009000"/>
    </source>
</evidence>
<dbReference type="Proteomes" id="UP000784880">
    <property type="component" value="Unassembled WGS sequence"/>
</dbReference>
<dbReference type="SMART" id="SM00642">
    <property type="entry name" value="Aamy"/>
    <property type="match status" value="1"/>
</dbReference>
<comment type="pathway">
    <text evidence="2 9">Glycan biosynthesis; glycogen biosynthesis.</text>
</comment>
<dbReference type="GO" id="GO:0003844">
    <property type="term" value="F:1,4-alpha-glucan branching enzyme activity"/>
    <property type="evidence" value="ECO:0007669"/>
    <property type="project" value="UniProtKB-EC"/>
</dbReference>
<dbReference type="CDD" id="cd02855">
    <property type="entry name" value="E_set_GBE_prok_N"/>
    <property type="match status" value="1"/>
</dbReference>
<dbReference type="Pfam" id="PF02806">
    <property type="entry name" value="Alpha-amylase_C"/>
    <property type="match status" value="1"/>
</dbReference>
<dbReference type="InterPro" id="IPR006407">
    <property type="entry name" value="GlgB"/>
</dbReference>
<keyword evidence="7 9" id="KW-0320">Glycogen biosynthesis</keyword>
<comment type="function">
    <text evidence="9">Catalyzes the formation of the alpha-1,6-glucosidic linkages in glycogen by scission of a 1,4-alpha-linked oligosaccharide from growing alpha-1,4-glucan chains and the subsequent attachment of the oligosaccharide to the alpha-1,6 position.</text>
</comment>
<keyword evidence="5 9" id="KW-0328">Glycosyltransferase</keyword>
<keyword evidence="12" id="KW-1185">Reference proteome</keyword>
<dbReference type="HAMAP" id="MF_00685">
    <property type="entry name" value="GlgB"/>
    <property type="match status" value="1"/>
</dbReference>
<organism evidence="11 12">
    <name type="scientific">Evansella tamaricis</name>
    <dbReference type="NCBI Taxonomy" id="2069301"/>
    <lineage>
        <taxon>Bacteria</taxon>
        <taxon>Bacillati</taxon>
        <taxon>Bacillota</taxon>
        <taxon>Bacilli</taxon>
        <taxon>Bacillales</taxon>
        <taxon>Bacillaceae</taxon>
        <taxon>Evansella</taxon>
    </lineage>
</organism>
<evidence type="ECO:0000313" key="12">
    <source>
        <dbReference type="Proteomes" id="UP000784880"/>
    </source>
</evidence>
<comment type="subunit">
    <text evidence="9">Monomer.</text>
</comment>
<comment type="catalytic activity">
    <reaction evidence="1 9">
        <text>Transfers a segment of a (1-&gt;4)-alpha-D-glucan chain to a primary hydroxy group in a similar glucan chain.</text>
        <dbReference type="EC" id="2.4.1.18"/>
    </reaction>
</comment>
<dbReference type="Pfam" id="PF00128">
    <property type="entry name" value="Alpha-amylase"/>
    <property type="match status" value="1"/>
</dbReference>
<dbReference type="InterPro" id="IPR044143">
    <property type="entry name" value="GlgB_N_E_set_prok"/>
</dbReference>
<keyword evidence="6 9" id="KW-0808">Transferase</keyword>
<evidence type="ECO:0000259" key="10">
    <source>
        <dbReference type="SMART" id="SM00642"/>
    </source>
</evidence>
<gene>
    <name evidence="9 11" type="primary">glgB</name>
    <name evidence="11" type="ORF">KS419_18915</name>
</gene>
<dbReference type="NCBIfam" id="TIGR01515">
    <property type="entry name" value="branching_enzym"/>
    <property type="match status" value="1"/>
</dbReference>
<feature type="domain" description="Glycosyl hydrolase family 13 catalytic" evidence="10">
    <location>
        <begin position="151"/>
        <end position="498"/>
    </location>
</feature>
<dbReference type="InterPro" id="IPR006048">
    <property type="entry name" value="A-amylase/branching_C"/>
</dbReference>
<reference evidence="11 12" key="1">
    <citation type="submission" date="2021-06" db="EMBL/GenBank/DDBJ databases">
        <title>Bacillus sp. RD4P76, an endophyte from a halophyte.</title>
        <authorList>
            <person name="Sun J.-Q."/>
        </authorList>
    </citation>
    <scope>NUCLEOTIDE SEQUENCE [LARGE SCALE GENOMIC DNA]</scope>
    <source>
        <strain evidence="11 12">CGMCC 1.15917</strain>
    </source>
</reference>
<dbReference type="EMBL" id="JAHQCS010000151">
    <property type="protein sequence ID" value="MBU9713805.1"/>
    <property type="molecule type" value="Genomic_DNA"/>
</dbReference>
<proteinExistence type="inferred from homology"/>
<accession>A0ABS6JK92</accession>
<dbReference type="EC" id="2.4.1.18" evidence="9"/>
<keyword evidence="4 9" id="KW-0321">Glycogen metabolism</keyword>
<dbReference type="PANTHER" id="PTHR43651:SF3">
    <property type="entry name" value="1,4-ALPHA-GLUCAN-BRANCHING ENZYME"/>
    <property type="match status" value="1"/>
</dbReference>
<dbReference type="InterPro" id="IPR037439">
    <property type="entry name" value="Branching_enzy"/>
</dbReference>
<dbReference type="PANTHER" id="PTHR43651">
    <property type="entry name" value="1,4-ALPHA-GLUCAN-BRANCHING ENZYME"/>
    <property type="match status" value="1"/>
</dbReference>
<comment type="caution">
    <text evidence="11">The sequence shown here is derived from an EMBL/GenBank/DDBJ whole genome shotgun (WGS) entry which is preliminary data.</text>
</comment>
<evidence type="ECO:0000256" key="2">
    <source>
        <dbReference type="ARBA" id="ARBA00004964"/>
    </source>
</evidence>
<keyword evidence="8 9" id="KW-0119">Carbohydrate metabolism</keyword>
<evidence type="ECO:0000313" key="11">
    <source>
        <dbReference type="EMBL" id="MBU9713805.1"/>
    </source>
</evidence>
<dbReference type="NCBIfam" id="NF003811">
    <property type="entry name" value="PRK05402.1"/>
    <property type="match status" value="1"/>
</dbReference>
<dbReference type="InterPro" id="IPR006047">
    <property type="entry name" value="GH13_cat_dom"/>
</dbReference>
<evidence type="ECO:0000256" key="6">
    <source>
        <dbReference type="ARBA" id="ARBA00022679"/>
    </source>
</evidence>
<dbReference type="RefSeq" id="WP_217067947.1">
    <property type="nucleotide sequence ID" value="NZ_JAHQCS010000151.1"/>
</dbReference>
<evidence type="ECO:0000256" key="4">
    <source>
        <dbReference type="ARBA" id="ARBA00022600"/>
    </source>
</evidence>
<comment type="similarity">
    <text evidence="3 9">Belongs to the glycosyl hydrolase 13 family. GlgB subfamily.</text>
</comment>
<dbReference type="Pfam" id="PF02922">
    <property type="entry name" value="CBM_48"/>
    <property type="match status" value="1"/>
</dbReference>
<dbReference type="InterPro" id="IPR004193">
    <property type="entry name" value="Glyco_hydro_13_N"/>
</dbReference>
<feature type="active site" description="Proton donor" evidence="9">
    <location>
        <position position="362"/>
    </location>
</feature>
<dbReference type="NCBIfam" id="NF008967">
    <property type="entry name" value="PRK12313.1"/>
    <property type="match status" value="1"/>
</dbReference>
<evidence type="ECO:0000256" key="1">
    <source>
        <dbReference type="ARBA" id="ARBA00000826"/>
    </source>
</evidence>
<evidence type="ECO:0000256" key="5">
    <source>
        <dbReference type="ARBA" id="ARBA00022676"/>
    </source>
</evidence>
<dbReference type="PIRSF" id="PIRSF000463">
    <property type="entry name" value="GlgB"/>
    <property type="match status" value="1"/>
</dbReference>
<name>A0ABS6JK92_9BACI</name>
<sequence>MRYNISEQDIFLFHQGTNYESFQMLGCHRIKWNGQYGYRFGVWAPNAKEVHIVGDFNHWDGRYHSLERINNEGLWFGFFSELPLRCRYKILIIQSNGNSILKADPYAFQSELRPATASLTPDDEVYHWQDHNWLKEKKKENSHQSPMVIYEVHLGTWKIKTDGELYTYLELANELIPYVKTLGFTHIEILPLGEHPFDLSWGYQMTGYFSVTTRYGTLNEFKYFVDQCHQHGIGVIMDWVPGHFCKDDHGLRLFDGSPLFEYADPQKSEKKSWGTLTFDFGKPEVQSFLISNAIYWLQELHLDGIRVDAVASMLYLNFDRGDHEEKIYNSFGTEENLEASAFIKKLNEVVFKYKPEALMMAEDSSDLPLVTAPTYLGGLGFNYKWNMGWMNDMLRFMKYDPVYRKWHHHLLTFSFMYTFSENFVLPLSHDEVVHGKKSLLDKMPGDQWQQFANLRLLLGYKMTHPGKKLLFMGGEFGQYAEWKDKEQLDWHLFDYPLHRGIYQFVKSINHFYLTNKSLYELDHQQEGFEWIDPHNVDQSIIAFRRKSSAPNEELIIVCNFTPNVIFDYKIGVPEPGIYREVFNSDSIDFGGSNQLNEGKHFSFPEKWHGLTQHIKVKVPPLAMTIFQCVENNK</sequence>
<dbReference type="CDD" id="cd11322">
    <property type="entry name" value="AmyAc_Glg_BE"/>
    <property type="match status" value="1"/>
</dbReference>